<dbReference type="SUPFAM" id="SSF53901">
    <property type="entry name" value="Thiolase-like"/>
    <property type="match status" value="1"/>
</dbReference>
<dbReference type="PROSITE" id="PS52004">
    <property type="entry name" value="KS3_2"/>
    <property type="match status" value="1"/>
</dbReference>
<dbReference type="SMART" id="SM00825">
    <property type="entry name" value="PKS_KS"/>
    <property type="match status" value="1"/>
</dbReference>
<dbReference type="InterPro" id="IPR013968">
    <property type="entry name" value="PKS_KR"/>
</dbReference>
<evidence type="ECO:0000259" key="8">
    <source>
        <dbReference type="PROSITE" id="PS50075"/>
    </source>
</evidence>
<dbReference type="InterPro" id="IPR001227">
    <property type="entry name" value="Ac_transferase_dom_sf"/>
</dbReference>
<name>A0ABS2UZJ2_9ACTN</name>
<dbReference type="Proteomes" id="UP000664109">
    <property type="component" value="Unassembled WGS sequence"/>
</dbReference>
<dbReference type="SUPFAM" id="SSF52151">
    <property type="entry name" value="FabD/lysophospholipase-like"/>
    <property type="match status" value="1"/>
</dbReference>
<evidence type="ECO:0000313" key="10">
    <source>
        <dbReference type="EMBL" id="MBM9622986.1"/>
    </source>
</evidence>
<proteinExistence type="predicted"/>
<evidence type="ECO:0000256" key="5">
    <source>
        <dbReference type="ARBA" id="ARBA00023268"/>
    </source>
</evidence>
<comment type="caution">
    <text evidence="10">The sequence shown here is derived from an EMBL/GenBank/DDBJ whole genome shotgun (WGS) entry which is preliminary data.</text>
</comment>
<evidence type="ECO:0000259" key="9">
    <source>
        <dbReference type="PROSITE" id="PS52004"/>
    </source>
</evidence>
<keyword evidence="4" id="KW-0045">Antibiotic biosynthesis</keyword>
<dbReference type="CDD" id="cd00833">
    <property type="entry name" value="PKS"/>
    <property type="match status" value="1"/>
</dbReference>
<dbReference type="SMART" id="SM01294">
    <property type="entry name" value="PKS_PP_betabranch"/>
    <property type="match status" value="1"/>
</dbReference>
<evidence type="ECO:0000256" key="1">
    <source>
        <dbReference type="ARBA" id="ARBA00022450"/>
    </source>
</evidence>
<dbReference type="SUPFAM" id="SSF47336">
    <property type="entry name" value="ACP-like"/>
    <property type="match status" value="1"/>
</dbReference>
<dbReference type="SMART" id="SM00822">
    <property type="entry name" value="PKS_KR"/>
    <property type="match status" value="1"/>
</dbReference>
<dbReference type="PROSITE" id="PS50075">
    <property type="entry name" value="CARRIER"/>
    <property type="match status" value="1"/>
</dbReference>
<dbReference type="InterPro" id="IPR016035">
    <property type="entry name" value="Acyl_Trfase/lysoPLipase"/>
</dbReference>
<dbReference type="CDD" id="cd08952">
    <property type="entry name" value="KR_1_SDR_x"/>
    <property type="match status" value="1"/>
</dbReference>
<keyword evidence="2" id="KW-0597">Phosphoprotein</keyword>
<dbReference type="InterPro" id="IPR057326">
    <property type="entry name" value="KR_dom"/>
</dbReference>
<feature type="domain" description="Ketosynthase family 3 (KS3)" evidence="9">
    <location>
        <begin position="33"/>
        <end position="452"/>
    </location>
</feature>
<dbReference type="InterPro" id="IPR020806">
    <property type="entry name" value="PKS_PP-bd"/>
</dbReference>
<dbReference type="Gene3D" id="3.40.50.720">
    <property type="entry name" value="NAD(P)-binding Rossmann-like Domain"/>
    <property type="match status" value="1"/>
</dbReference>
<evidence type="ECO:0000256" key="2">
    <source>
        <dbReference type="ARBA" id="ARBA00022553"/>
    </source>
</evidence>
<feature type="region of interest" description="Disordered" evidence="7">
    <location>
        <begin position="455"/>
        <end position="477"/>
    </location>
</feature>
<dbReference type="Pfam" id="PF00109">
    <property type="entry name" value="ketoacyl-synt"/>
    <property type="match status" value="1"/>
</dbReference>
<dbReference type="InterPro" id="IPR032821">
    <property type="entry name" value="PKS_assoc"/>
</dbReference>
<organism evidence="10 11">
    <name type="scientific">Streptomyces zhihengii</name>
    <dbReference type="NCBI Taxonomy" id="1818004"/>
    <lineage>
        <taxon>Bacteria</taxon>
        <taxon>Bacillati</taxon>
        <taxon>Actinomycetota</taxon>
        <taxon>Actinomycetes</taxon>
        <taxon>Kitasatosporales</taxon>
        <taxon>Streptomycetaceae</taxon>
        <taxon>Streptomyces</taxon>
    </lineage>
</organism>
<sequence>MATTEELLRYLRQATIDLRDARRDLRELDERGREPIAIVGMACRYPGGVTSPDGLWHLVDSRGDGMSDFPDDRGWDLGQPSGGGPRQAGFLHDAGRFDAAFFGISPREALATDPQQRLLLETSWEAMESAGVDPTTLHGSRTGVYVGQMYHDYMVGTAEVPAGSEAYLATGTAGSAASGRVAYSFGLEGPAVTVDTACSSSLVTLHLACQALRAGECDLAVAGGVTVMATPQVFGAFGVEQGLAVDGRCKSFAAAADGMGWGEGVGVLLVERLSDARRNGRRILAVVRGSAVNQDGASSGLTAPNGPSQQRVIRAALANARLAPGDVDVVEAHGTGTRLGDPIEAQALLATYGQDRGEGGEPLLLGSVKSNIGHTQAAAGVAGVIKMVMALRHGVLPATLHVDAPSPQVDWSAGAVELLTEPRKWAASDRPRRAAVSSFGISGTNAHVILEQAPETEPADVTPTAAGPVPRPVPWPVSAKSPEALRAQIDRLRSYTAERPGLDPVDVGWTLATTRAALEHRAVLTGDTEPASGAAGDGRLAVLFTGQGSQRAGMGLELHERFPVFAEAFDTVCARLDARLERPLREVLTEGAELDRTMWAQAGLFALEVALFRLVESWGVVPDVLLGHSLGEITAAHVAGILDLDDACVLVAERGRLMQALPEGGGMLAVQASEADVADSGLDIAAVNGPTSVVLSGSLEAVEAYAAHCAQQERKFTVLQVSHAFHSALMEPMLEEFGRVLDGLTFHPARIPVVSNLTGAVAEPGLMQDPDYWLRQIRRPVRFADGVTALHTMGVTRHLELGPDGVLSGMAREAGREGVFAPVLRKGRGEVETAVTAVSRLWTVGVGVDWTKVFAGWGGRVVDLPTYAFQQEMYWPRPSATATADPWRYSVVWKPAAPARTSPVLSGTWLALLPDTMRHPEVAERSVRALTEAGAHVVTVRARTAVLGERLAAACADGVELAGVLSFAGLTADDATDDSDAADRSEESGSTDRSGGFAPPAPVAAMLATVDALLRAGVRAPVWWVTSGGTAVDGGEPVDAGQAQVWGLGRVAGLELPELWGGLVDVADAASGEGLAGVLAGGAEDQVALRPDGAFVRRLARAGAPPTGRWQGRGTVLISGGTGGLGREVARWLADSGVEELVLVSRRGPAAPGAEGLVAELETAGTRVSVLAGDIGDRAFVRSLVDRYPLSGVVHAAGAGDPTPLDTSGPADFARVMAAKVDGARLLDEALGDAPLDFFVVFSSIAGVWGSGSQGAYAAANAYLDALVANRRARGAVATSVSWGPWAGDGMAGGAEASDYLRRRGLRAMAPGSAVRRIGTALLADDACVTVADVDWAAFLPAFSARRERPLIHDIPEVAAQLAVAAATPDDALAARLRDRLADLTGEERETALVGIVQQHAASVLGYPAPEAVAADKAFRDLGFDSLSAVELRDRLAAETGLALPTTLLFDYPSARAVAGRLRSGMFPDGDEEIGEERAAAVRRALRSIPLSRLADAGLIAPLLRLAGDDLPGDGTDPVTDSGPDPDDIQNSIDSMDGESLLRLALGGSESDGQTDRGA</sequence>
<dbReference type="InterPro" id="IPR036736">
    <property type="entry name" value="ACP-like_sf"/>
</dbReference>
<accession>A0ABS2UZJ2</accession>
<dbReference type="PROSITE" id="PS00012">
    <property type="entry name" value="PHOSPHOPANTETHEINE"/>
    <property type="match status" value="1"/>
</dbReference>
<dbReference type="InterPro" id="IPR050091">
    <property type="entry name" value="PKS_NRPS_Biosynth_Enz"/>
</dbReference>
<dbReference type="InterPro" id="IPR014031">
    <property type="entry name" value="Ketoacyl_synth_C"/>
</dbReference>
<dbReference type="PROSITE" id="PS00606">
    <property type="entry name" value="KS3_1"/>
    <property type="match status" value="1"/>
</dbReference>
<dbReference type="InterPro" id="IPR009081">
    <property type="entry name" value="PP-bd_ACP"/>
</dbReference>
<dbReference type="Pfam" id="PF16197">
    <property type="entry name" value="KAsynt_C_assoc"/>
    <property type="match status" value="1"/>
</dbReference>
<evidence type="ECO:0000313" key="11">
    <source>
        <dbReference type="Proteomes" id="UP000664109"/>
    </source>
</evidence>
<keyword evidence="1" id="KW-0596">Phosphopantetheine</keyword>
<evidence type="ECO:0000256" key="4">
    <source>
        <dbReference type="ARBA" id="ARBA00023194"/>
    </source>
</evidence>
<dbReference type="RefSeq" id="WP_205377179.1">
    <property type="nucleotide sequence ID" value="NZ_JAFEJA010000002.1"/>
</dbReference>
<dbReference type="InterPro" id="IPR018201">
    <property type="entry name" value="Ketoacyl_synth_AS"/>
</dbReference>
<dbReference type="SMART" id="SM00827">
    <property type="entry name" value="PKS_AT"/>
    <property type="match status" value="1"/>
</dbReference>
<dbReference type="InterPro" id="IPR020841">
    <property type="entry name" value="PKS_Beta-ketoAc_synthase_dom"/>
</dbReference>
<dbReference type="Pfam" id="PF02801">
    <property type="entry name" value="Ketoacyl-synt_C"/>
    <property type="match status" value="1"/>
</dbReference>
<protein>
    <submittedName>
        <fullName evidence="10">SDR family NAD(P)-dependent oxidoreductase</fullName>
    </submittedName>
</protein>
<dbReference type="InterPro" id="IPR006162">
    <property type="entry name" value="Ppantetheine_attach_site"/>
</dbReference>
<dbReference type="SUPFAM" id="SSF55048">
    <property type="entry name" value="Probable ACP-binding domain of malonyl-CoA ACP transacylase"/>
    <property type="match status" value="1"/>
</dbReference>
<dbReference type="Gene3D" id="3.40.366.10">
    <property type="entry name" value="Malonyl-Coenzyme A Acyl Carrier Protein, domain 2"/>
    <property type="match status" value="1"/>
</dbReference>
<evidence type="ECO:0000256" key="3">
    <source>
        <dbReference type="ARBA" id="ARBA00022679"/>
    </source>
</evidence>
<dbReference type="SMART" id="SM00823">
    <property type="entry name" value="PKS_PP"/>
    <property type="match status" value="1"/>
</dbReference>
<feature type="region of interest" description="Disordered" evidence="7">
    <location>
        <begin position="1510"/>
        <end position="1535"/>
    </location>
</feature>
<feature type="region of interest" description="Disordered" evidence="7">
    <location>
        <begin position="975"/>
        <end position="998"/>
    </location>
</feature>
<keyword evidence="11" id="KW-1185">Reference proteome</keyword>
<dbReference type="Gene3D" id="3.40.47.10">
    <property type="match status" value="1"/>
</dbReference>
<evidence type="ECO:0000256" key="6">
    <source>
        <dbReference type="ARBA" id="ARBA00023315"/>
    </source>
</evidence>
<gene>
    <name evidence="10" type="ORF">JE024_30490</name>
</gene>
<dbReference type="InterPro" id="IPR036291">
    <property type="entry name" value="NAD(P)-bd_dom_sf"/>
</dbReference>
<dbReference type="Pfam" id="PF08659">
    <property type="entry name" value="KR"/>
    <property type="match status" value="1"/>
</dbReference>
<dbReference type="Pfam" id="PF00550">
    <property type="entry name" value="PP-binding"/>
    <property type="match status" value="1"/>
</dbReference>
<dbReference type="InterPro" id="IPR014043">
    <property type="entry name" value="Acyl_transferase_dom"/>
</dbReference>
<evidence type="ECO:0000256" key="7">
    <source>
        <dbReference type="SAM" id="MobiDB-lite"/>
    </source>
</evidence>
<keyword evidence="3" id="KW-0808">Transferase</keyword>
<dbReference type="EMBL" id="JAFEJA010000002">
    <property type="protein sequence ID" value="MBM9622986.1"/>
    <property type="molecule type" value="Genomic_DNA"/>
</dbReference>
<dbReference type="Pfam" id="PF00698">
    <property type="entry name" value="Acyl_transf_1"/>
    <property type="match status" value="1"/>
</dbReference>
<reference evidence="10 11" key="1">
    <citation type="journal article" date="2016" name="Arch. Microbiol.">
        <title>Streptomyces zhihengii sp. nov., isolated from rhizospheric soil of Psammosilene tunicoides.</title>
        <authorList>
            <person name="Huang M.J."/>
            <person name="Fei J.J."/>
            <person name="Salam N."/>
            <person name="Kim C.J."/>
            <person name="Hozzein W.N."/>
            <person name="Xiao M."/>
            <person name="Huang H.Q."/>
            <person name="Li W.J."/>
        </authorList>
    </citation>
    <scope>NUCLEOTIDE SEQUENCE [LARGE SCALE GENOMIC DNA]</scope>
    <source>
        <strain evidence="10 11">YIM T102</strain>
    </source>
</reference>
<dbReference type="InterPro" id="IPR016036">
    <property type="entry name" value="Malonyl_transacylase_ACP-bd"/>
</dbReference>
<keyword evidence="6" id="KW-0012">Acyltransferase</keyword>
<feature type="domain" description="Carrier" evidence="8">
    <location>
        <begin position="1391"/>
        <end position="1466"/>
    </location>
</feature>
<dbReference type="SUPFAM" id="SSF51735">
    <property type="entry name" value="NAD(P)-binding Rossmann-fold domains"/>
    <property type="match status" value="2"/>
</dbReference>
<keyword evidence="5" id="KW-0511">Multifunctional enzyme</keyword>
<dbReference type="PANTHER" id="PTHR43775">
    <property type="entry name" value="FATTY ACID SYNTHASE"/>
    <property type="match status" value="1"/>
</dbReference>
<dbReference type="InterPro" id="IPR016039">
    <property type="entry name" value="Thiolase-like"/>
</dbReference>
<dbReference type="InterPro" id="IPR014030">
    <property type="entry name" value="Ketoacyl_synth_N"/>
</dbReference>
<dbReference type="Gene3D" id="1.10.1200.10">
    <property type="entry name" value="ACP-like"/>
    <property type="match status" value="1"/>
</dbReference>
<dbReference type="Gene3D" id="3.30.70.3290">
    <property type="match status" value="1"/>
</dbReference>
<dbReference type="PANTHER" id="PTHR43775:SF51">
    <property type="entry name" value="INACTIVE PHENOLPHTHIOCEROL SYNTHESIS POLYKETIDE SYNTHASE TYPE I PKS1-RELATED"/>
    <property type="match status" value="1"/>
</dbReference>